<dbReference type="Pfam" id="PF22433">
    <property type="entry name" value="MtxA_IG-like"/>
    <property type="match status" value="1"/>
</dbReference>
<protein>
    <submittedName>
        <fullName evidence="4">Uncharacterized protein</fullName>
    </submittedName>
</protein>
<name>A0A381T7A8_9ZZZZ</name>
<dbReference type="Pfam" id="PF24045">
    <property type="entry name" value="DUF7354"/>
    <property type="match status" value="1"/>
</dbReference>
<dbReference type="Pfam" id="PF22121">
    <property type="entry name" value="MtxA_C"/>
    <property type="match status" value="1"/>
</dbReference>
<feature type="domain" description="Magnetotaxis protein MtxA middle immunoglobulin-like" evidence="2">
    <location>
        <begin position="145"/>
        <end position="231"/>
    </location>
</feature>
<evidence type="ECO:0000313" key="4">
    <source>
        <dbReference type="EMBL" id="SVA11411.1"/>
    </source>
</evidence>
<evidence type="ECO:0000259" key="1">
    <source>
        <dbReference type="Pfam" id="PF22121"/>
    </source>
</evidence>
<feature type="domain" description="DUF7354" evidence="3">
    <location>
        <begin position="25"/>
        <end position="107"/>
    </location>
</feature>
<evidence type="ECO:0000259" key="3">
    <source>
        <dbReference type="Pfam" id="PF24045"/>
    </source>
</evidence>
<accession>A0A381T7A8</accession>
<dbReference type="InterPro" id="IPR055778">
    <property type="entry name" value="DUF7354"/>
</dbReference>
<proteinExistence type="predicted"/>
<dbReference type="AlphaFoldDB" id="A0A381T7A8"/>
<organism evidence="4">
    <name type="scientific">marine metagenome</name>
    <dbReference type="NCBI Taxonomy" id="408172"/>
    <lineage>
        <taxon>unclassified sequences</taxon>
        <taxon>metagenomes</taxon>
        <taxon>ecological metagenomes</taxon>
    </lineage>
</organism>
<reference evidence="4" key="1">
    <citation type="submission" date="2018-05" db="EMBL/GenBank/DDBJ databases">
        <authorList>
            <person name="Lanie J.A."/>
            <person name="Ng W.-L."/>
            <person name="Kazmierczak K.M."/>
            <person name="Andrzejewski T.M."/>
            <person name="Davidsen T.M."/>
            <person name="Wayne K.J."/>
            <person name="Tettelin H."/>
            <person name="Glass J.I."/>
            <person name="Rusch D."/>
            <person name="Podicherti R."/>
            <person name="Tsui H.-C.T."/>
            <person name="Winkler M.E."/>
        </authorList>
    </citation>
    <scope>NUCLEOTIDE SEQUENCE</scope>
</reference>
<sequence>MRFVKLIILVLFLSSFTLQPALAKKIPVGMLVEIQGKIEYSKKGKRWKKVRRNKFVYANYQVRVSADSSIKFLNQKTNETTLLIANSKVKVTPEGLEVLEGSLGGTDAGGGLLSGLSKQFKKTQKYTTVRRAAKKEGINLKLATNTVSTDFSELAWETAGADYSYRLHLGTKDRKTKTWTDSAVYDVQATGDDVVRTKIKPVSKNQKYFVEVLDGSGSVAFTSKPSNLKVLSGKKLTKFQKQKGQLQSLDESGFLYAGLLKDNGLLVPALDQYEKFFAEFADEEDINELRPFIIEVYSRLRLAKLKTAELKKYQSAE</sequence>
<gene>
    <name evidence="4" type="ORF">METZ01_LOCUS64265</name>
</gene>
<dbReference type="InterPro" id="IPR054359">
    <property type="entry name" value="MtxA_M_Ig-like"/>
</dbReference>
<dbReference type="InterPro" id="IPR054358">
    <property type="entry name" value="MtxA_C"/>
</dbReference>
<evidence type="ECO:0000259" key="2">
    <source>
        <dbReference type="Pfam" id="PF22433"/>
    </source>
</evidence>
<feature type="domain" description="Magnetotaxis protein MtxA C-terminal" evidence="1">
    <location>
        <begin position="243"/>
        <end position="314"/>
    </location>
</feature>
<dbReference type="EMBL" id="UINC01004053">
    <property type="protein sequence ID" value="SVA11411.1"/>
    <property type="molecule type" value="Genomic_DNA"/>
</dbReference>